<organism evidence="7 8">
    <name type="scientific">Thermoproteota archaeon</name>
    <dbReference type="NCBI Taxonomy" id="2056631"/>
    <lineage>
        <taxon>Archaea</taxon>
        <taxon>Thermoproteota</taxon>
    </lineage>
</organism>
<dbReference type="PANTHER" id="PTHR33507">
    <property type="entry name" value="INNER MEMBRANE PROTEIN YBBJ"/>
    <property type="match status" value="1"/>
</dbReference>
<evidence type="ECO:0000256" key="5">
    <source>
        <dbReference type="SAM" id="Phobius"/>
    </source>
</evidence>
<comment type="subcellular location">
    <subcellularLocation>
        <location evidence="1">Membrane</location>
        <topology evidence="1">Multi-pass membrane protein</topology>
    </subcellularLocation>
</comment>
<dbReference type="EMBL" id="QMQX01000168">
    <property type="protein sequence ID" value="RLE50501.1"/>
    <property type="molecule type" value="Genomic_DNA"/>
</dbReference>
<dbReference type="InterPro" id="IPR012340">
    <property type="entry name" value="NA-bd_OB-fold"/>
</dbReference>
<feature type="transmembrane region" description="Helical" evidence="5">
    <location>
        <begin position="9"/>
        <end position="33"/>
    </location>
</feature>
<keyword evidence="2 5" id="KW-0812">Transmembrane</keyword>
<evidence type="ECO:0000256" key="4">
    <source>
        <dbReference type="ARBA" id="ARBA00023136"/>
    </source>
</evidence>
<evidence type="ECO:0000313" key="7">
    <source>
        <dbReference type="EMBL" id="RLE50501.1"/>
    </source>
</evidence>
<gene>
    <name evidence="7" type="ORF">DRJ33_07380</name>
</gene>
<dbReference type="InterPro" id="IPR002810">
    <property type="entry name" value="NfeD-like_C"/>
</dbReference>
<dbReference type="SUPFAM" id="SSF141322">
    <property type="entry name" value="NfeD domain-like"/>
    <property type="match status" value="1"/>
</dbReference>
<evidence type="ECO:0000256" key="1">
    <source>
        <dbReference type="ARBA" id="ARBA00004141"/>
    </source>
</evidence>
<evidence type="ECO:0000256" key="3">
    <source>
        <dbReference type="ARBA" id="ARBA00022989"/>
    </source>
</evidence>
<sequence length="134" mass="14379">MNMKVLRKVILAVTISLDELLIAIVLLIVLPSVGFEIPIEYVALIMALIAAIIYVLYRASMRAYSAKPALGIDEILGAKGVVIEPLAPRGKIRVGNEIWLAESVNGYLGEGAKVEVVEVEGLLLKVRGGKAIEA</sequence>
<evidence type="ECO:0000256" key="2">
    <source>
        <dbReference type="ARBA" id="ARBA00022692"/>
    </source>
</evidence>
<dbReference type="Gene3D" id="2.40.50.140">
    <property type="entry name" value="Nucleic acid-binding proteins"/>
    <property type="match status" value="1"/>
</dbReference>
<dbReference type="Proteomes" id="UP000272051">
    <property type="component" value="Unassembled WGS sequence"/>
</dbReference>
<proteinExistence type="predicted"/>
<dbReference type="AlphaFoldDB" id="A0A497EU85"/>
<name>A0A497EU85_9CREN</name>
<dbReference type="PANTHER" id="PTHR33507:SF4">
    <property type="entry name" value="NODULATION COMPETITIVENESS PROTEIN NFED"/>
    <property type="match status" value="1"/>
</dbReference>
<dbReference type="GO" id="GO:0016020">
    <property type="term" value="C:membrane"/>
    <property type="evidence" value="ECO:0007669"/>
    <property type="project" value="UniProtKB-SubCell"/>
</dbReference>
<dbReference type="Pfam" id="PF01957">
    <property type="entry name" value="NfeD"/>
    <property type="match status" value="1"/>
</dbReference>
<feature type="domain" description="NfeD-like C-terminal" evidence="6">
    <location>
        <begin position="73"/>
        <end position="127"/>
    </location>
</feature>
<keyword evidence="4 5" id="KW-0472">Membrane</keyword>
<protein>
    <recommendedName>
        <fullName evidence="6">NfeD-like C-terminal domain-containing protein</fullName>
    </recommendedName>
</protein>
<feature type="transmembrane region" description="Helical" evidence="5">
    <location>
        <begin position="39"/>
        <end position="57"/>
    </location>
</feature>
<evidence type="ECO:0000313" key="8">
    <source>
        <dbReference type="Proteomes" id="UP000272051"/>
    </source>
</evidence>
<comment type="caution">
    <text evidence="7">The sequence shown here is derived from an EMBL/GenBank/DDBJ whole genome shotgun (WGS) entry which is preliminary data.</text>
</comment>
<keyword evidence="3 5" id="KW-1133">Transmembrane helix</keyword>
<dbReference type="InterPro" id="IPR052165">
    <property type="entry name" value="Membrane_assoc_protease"/>
</dbReference>
<reference evidence="7 8" key="1">
    <citation type="submission" date="2018-06" db="EMBL/GenBank/DDBJ databases">
        <title>Extensive metabolic versatility and redundancy in microbially diverse, dynamic hydrothermal sediments.</title>
        <authorList>
            <person name="Dombrowski N."/>
            <person name="Teske A."/>
            <person name="Baker B.J."/>
        </authorList>
    </citation>
    <scope>NUCLEOTIDE SEQUENCE [LARGE SCALE GENOMIC DNA]</scope>
    <source>
        <strain evidence="7">B34_G17</strain>
    </source>
</reference>
<accession>A0A497EU85</accession>
<evidence type="ECO:0000259" key="6">
    <source>
        <dbReference type="Pfam" id="PF01957"/>
    </source>
</evidence>